<name>A0ABW2QLS3_9BURK</name>
<accession>A0ABW2QLS3</accession>
<proteinExistence type="predicted"/>
<dbReference type="Proteomes" id="UP001596501">
    <property type="component" value="Unassembled WGS sequence"/>
</dbReference>
<gene>
    <name evidence="1" type="ORF">ACFQPB_15975</name>
</gene>
<evidence type="ECO:0000313" key="1">
    <source>
        <dbReference type="EMBL" id="MFC7410364.1"/>
    </source>
</evidence>
<keyword evidence="2" id="KW-1185">Reference proteome</keyword>
<organism evidence="1 2">
    <name type="scientific">Hydrogenophaga atypica</name>
    <dbReference type="NCBI Taxonomy" id="249409"/>
    <lineage>
        <taxon>Bacteria</taxon>
        <taxon>Pseudomonadati</taxon>
        <taxon>Pseudomonadota</taxon>
        <taxon>Betaproteobacteria</taxon>
        <taxon>Burkholderiales</taxon>
        <taxon>Comamonadaceae</taxon>
        <taxon>Hydrogenophaga</taxon>
    </lineage>
</organism>
<evidence type="ECO:0008006" key="3">
    <source>
        <dbReference type="Google" id="ProtNLM"/>
    </source>
</evidence>
<dbReference type="EMBL" id="JBHTCA010000014">
    <property type="protein sequence ID" value="MFC7410364.1"/>
    <property type="molecule type" value="Genomic_DNA"/>
</dbReference>
<protein>
    <recommendedName>
        <fullName evidence="3">HTH cro/C1-type domain-containing protein</fullName>
    </recommendedName>
</protein>
<dbReference type="RefSeq" id="WP_382225464.1">
    <property type="nucleotide sequence ID" value="NZ_JBHTCA010000014.1"/>
</dbReference>
<evidence type="ECO:0000313" key="2">
    <source>
        <dbReference type="Proteomes" id="UP001596501"/>
    </source>
</evidence>
<comment type="caution">
    <text evidence="1">The sequence shown here is derived from an EMBL/GenBank/DDBJ whole genome shotgun (WGS) entry which is preliminary data.</text>
</comment>
<reference evidence="2" key="1">
    <citation type="journal article" date="2019" name="Int. J. Syst. Evol. Microbiol.">
        <title>The Global Catalogue of Microorganisms (GCM) 10K type strain sequencing project: providing services to taxonomists for standard genome sequencing and annotation.</title>
        <authorList>
            <consortium name="The Broad Institute Genomics Platform"/>
            <consortium name="The Broad Institute Genome Sequencing Center for Infectious Disease"/>
            <person name="Wu L."/>
            <person name="Ma J."/>
        </authorList>
    </citation>
    <scope>NUCLEOTIDE SEQUENCE [LARGE SCALE GENOMIC DNA]</scope>
    <source>
        <strain evidence="2">CGMCC 1.12371</strain>
    </source>
</reference>
<sequence>MTAQGVRKLEQAEADGSISLRTLARLANGMDVRFTMCYCLGQTCSIKCSSGHRS</sequence>